<evidence type="ECO:0000256" key="5">
    <source>
        <dbReference type="ARBA" id="ARBA00022679"/>
    </source>
</evidence>
<keyword evidence="3" id="KW-0597">Phosphoprotein</keyword>
<dbReference type="PANTHER" id="PTHR30181:SF3">
    <property type="entry name" value="MULTIPHOSPHORYL TRANSFER PROTEIN"/>
    <property type="match status" value="1"/>
</dbReference>
<accession>A0A3E0HK41</accession>
<keyword evidence="2" id="KW-0813">Transport</keyword>
<evidence type="ECO:0000313" key="10">
    <source>
        <dbReference type="Proteomes" id="UP000256269"/>
    </source>
</evidence>
<comment type="function">
    <text evidence="1">The phosphoenolpyruvate-dependent sugar phosphotransferase system (sugar PTS), a major carbohydrate active transport system, catalyzes the phosphorylation of incoming sugar substrates concomitantly with their translocation across the cell membrane. The enzyme II CmtAB PTS system is involved in D-mannitol transport.</text>
</comment>
<evidence type="ECO:0000256" key="6">
    <source>
        <dbReference type="ARBA" id="ARBA00022683"/>
    </source>
</evidence>
<evidence type="ECO:0000256" key="2">
    <source>
        <dbReference type="ARBA" id="ARBA00022448"/>
    </source>
</evidence>
<protein>
    <submittedName>
        <fullName evidence="9">PTS system mannitol-specific IIB component</fullName>
    </submittedName>
</protein>
<dbReference type="Proteomes" id="UP000256269">
    <property type="component" value="Unassembled WGS sequence"/>
</dbReference>
<gene>
    <name evidence="9" type="ORF">BCF44_1065</name>
</gene>
<keyword evidence="4" id="KW-0762">Sugar transport</keyword>
<evidence type="ECO:0000256" key="1">
    <source>
        <dbReference type="ARBA" id="ARBA00002434"/>
    </source>
</evidence>
<evidence type="ECO:0000259" key="8">
    <source>
        <dbReference type="Pfam" id="PF02302"/>
    </source>
</evidence>
<dbReference type="AlphaFoldDB" id="A0A3E0HK41"/>
<evidence type="ECO:0000313" key="9">
    <source>
        <dbReference type="EMBL" id="REH46841.1"/>
    </source>
</evidence>
<dbReference type="GO" id="GO:0005886">
    <property type="term" value="C:plasma membrane"/>
    <property type="evidence" value="ECO:0007669"/>
    <property type="project" value="TreeGrafter"/>
</dbReference>
<dbReference type="Pfam" id="PF02302">
    <property type="entry name" value="PTS_IIB"/>
    <property type="match status" value="1"/>
</dbReference>
<dbReference type="InterPro" id="IPR003501">
    <property type="entry name" value="PTS_EIIB_2/3"/>
</dbReference>
<evidence type="ECO:0000256" key="7">
    <source>
        <dbReference type="ARBA" id="ARBA00022777"/>
    </source>
</evidence>
<dbReference type="SUPFAM" id="SSF52794">
    <property type="entry name" value="PTS system IIB component-like"/>
    <property type="match status" value="1"/>
</dbReference>
<evidence type="ECO:0000256" key="3">
    <source>
        <dbReference type="ARBA" id="ARBA00022553"/>
    </source>
</evidence>
<keyword evidence="7" id="KW-0418">Kinase</keyword>
<name>A0A3E0HK41_9PSEU</name>
<dbReference type="GO" id="GO:0090563">
    <property type="term" value="F:protein-phosphocysteine-sugar phosphotransferase activity"/>
    <property type="evidence" value="ECO:0007669"/>
    <property type="project" value="TreeGrafter"/>
</dbReference>
<comment type="caution">
    <text evidence="9">The sequence shown here is derived from an EMBL/GenBank/DDBJ whole genome shotgun (WGS) entry which is preliminary data.</text>
</comment>
<dbReference type="GO" id="GO:0009401">
    <property type="term" value="P:phosphoenolpyruvate-dependent sugar phosphotransferase system"/>
    <property type="evidence" value="ECO:0007669"/>
    <property type="project" value="UniProtKB-KW"/>
</dbReference>
<organism evidence="9 10">
    <name type="scientific">Kutzneria buriramensis</name>
    <dbReference type="NCBI Taxonomy" id="1045776"/>
    <lineage>
        <taxon>Bacteria</taxon>
        <taxon>Bacillati</taxon>
        <taxon>Actinomycetota</taxon>
        <taxon>Actinomycetes</taxon>
        <taxon>Pseudonocardiales</taxon>
        <taxon>Pseudonocardiaceae</taxon>
        <taxon>Kutzneria</taxon>
    </lineage>
</organism>
<dbReference type="Gene3D" id="3.40.50.2300">
    <property type="match status" value="1"/>
</dbReference>
<dbReference type="EMBL" id="QUNO01000006">
    <property type="protein sequence ID" value="REH46841.1"/>
    <property type="molecule type" value="Genomic_DNA"/>
</dbReference>
<dbReference type="GO" id="GO:0016301">
    <property type="term" value="F:kinase activity"/>
    <property type="evidence" value="ECO:0007669"/>
    <property type="project" value="UniProtKB-KW"/>
</dbReference>
<dbReference type="InterPro" id="IPR050893">
    <property type="entry name" value="Sugar_PTS"/>
</dbReference>
<dbReference type="PANTHER" id="PTHR30181">
    <property type="entry name" value="MANNITOL PERMEASE IIC COMPONENT"/>
    <property type="match status" value="1"/>
</dbReference>
<keyword evidence="5" id="KW-0808">Transferase</keyword>
<evidence type="ECO:0000256" key="4">
    <source>
        <dbReference type="ARBA" id="ARBA00022597"/>
    </source>
</evidence>
<keyword evidence="6" id="KW-0598">Phosphotransferase system</keyword>
<reference evidence="9 10" key="1">
    <citation type="submission" date="2018-08" db="EMBL/GenBank/DDBJ databases">
        <title>Genomic Encyclopedia of Archaeal and Bacterial Type Strains, Phase II (KMG-II): from individual species to whole genera.</title>
        <authorList>
            <person name="Goeker M."/>
        </authorList>
    </citation>
    <scope>NUCLEOTIDE SEQUENCE [LARGE SCALE GENOMIC DNA]</scope>
    <source>
        <strain evidence="9 10">DSM 45791</strain>
    </source>
</reference>
<feature type="domain" description="Phosphotransferase system EIIB component type 2/3" evidence="8">
    <location>
        <begin position="20"/>
        <end position="73"/>
    </location>
</feature>
<proteinExistence type="predicted"/>
<keyword evidence="10" id="KW-1185">Reference proteome</keyword>
<dbReference type="GO" id="GO:0008982">
    <property type="term" value="F:protein-N(PI)-phosphohistidine-sugar phosphotransferase activity"/>
    <property type="evidence" value="ECO:0007669"/>
    <property type="project" value="InterPro"/>
</dbReference>
<dbReference type="InterPro" id="IPR036095">
    <property type="entry name" value="PTS_EIIB-like_sf"/>
</dbReference>
<sequence>MTPTCGSADVRTIDGAKVRKVVVACDAGMGSSVLVASQLSETLARYAVSVQHASINEIPDDADVVVCQEALVVRTRRAVPDRVVLGFRLFLGDPAFARLARAIRDGVLLAG</sequence>